<dbReference type="Proteomes" id="UP000626092">
    <property type="component" value="Unassembled WGS sequence"/>
</dbReference>
<keyword evidence="3" id="KW-0326">Glycosidase</keyword>
<evidence type="ECO:0000256" key="3">
    <source>
        <dbReference type="ARBA" id="ARBA00023295"/>
    </source>
</evidence>
<proteinExistence type="inferred from homology"/>
<organism evidence="6 7">
    <name type="scientific">Rhododendron simsii</name>
    <name type="common">Sims's rhododendron</name>
    <dbReference type="NCBI Taxonomy" id="118357"/>
    <lineage>
        <taxon>Eukaryota</taxon>
        <taxon>Viridiplantae</taxon>
        <taxon>Streptophyta</taxon>
        <taxon>Embryophyta</taxon>
        <taxon>Tracheophyta</taxon>
        <taxon>Spermatophyta</taxon>
        <taxon>Magnoliopsida</taxon>
        <taxon>eudicotyledons</taxon>
        <taxon>Gunneridae</taxon>
        <taxon>Pentapetalae</taxon>
        <taxon>asterids</taxon>
        <taxon>Ericales</taxon>
        <taxon>Ericaceae</taxon>
        <taxon>Ericoideae</taxon>
        <taxon>Rhodoreae</taxon>
        <taxon>Rhododendron</taxon>
    </lineage>
</organism>
<keyword evidence="2" id="KW-0378">Hydrolase</keyword>
<dbReference type="InterPro" id="IPR000490">
    <property type="entry name" value="Glyco_hydro_17"/>
</dbReference>
<evidence type="ECO:0000256" key="5">
    <source>
        <dbReference type="SAM" id="MobiDB-lite"/>
    </source>
</evidence>
<dbReference type="EMBL" id="WJXA01000005">
    <property type="protein sequence ID" value="KAF7142479.1"/>
    <property type="molecule type" value="Genomic_DNA"/>
</dbReference>
<feature type="compositionally biased region" description="Basic and acidic residues" evidence="5">
    <location>
        <begin position="45"/>
        <end position="78"/>
    </location>
</feature>
<evidence type="ECO:0000256" key="2">
    <source>
        <dbReference type="ARBA" id="ARBA00022801"/>
    </source>
</evidence>
<dbReference type="InterPro" id="IPR044965">
    <property type="entry name" value="Glyco_hydro_17_plant"/>
</dbReference>
<protein>
    <submittedName>
        <fullName evidence="6">Uncharacterized protein</fullName>
    </submittedName>
</protein>
<dbReference type="Pfam" id="PF00332">
    <property type="entry name" value="Glyco_hydro_17"/>
    <property type="match status" value="1"/>
</dbReference>
<evidence type="ECO:0000313" key="6">
    <source>
        <dbReference type="EMBL" id="KAF7142479.1"/>
    </source>
</evidence>
<dbReference type="GO" id="GO:0004553">
    <property type="term" value="F:hydrolase activity, hydrolyzing O-glycosyl compounds"/>
    <property type="evidence" value="ECO:0007669"/>
    <property type="project" value="InterPro"/>
</dbReference>
<accession>A0A834LM94</accession>
<gene>
    <name evidence="6" type="ORF">RHSIM_Rhsim05G0218200</name>
</gene>
<dbReference type="PANTHER" id="PTHR32227">
    <property type="entry name" value="GLUCAN ENDO-1,3-BETA-GLUCOSIDASE BG1-RELATED-RELATED"/>
    <property type="match status" value="1"/>
</dbReference>
<dbReference type="GO" id="GO:0005975">
    <property type="term" value="P:carbohydrate metabolic process"/>
    <property type="evidence" value="ECO:0007669"/>
    <property type="project" value="InterPro"/>
</dbReference>
<feature type="region of interest" description="Disordered" evidence="5">
    <location>
        <begin position="18"/>
        <end position="95"/>
    </location>
</feature>
<comment type="caution">
    <text evidence="6">The sequence shown here is derived from an EMBL/GenBank/DDBJ whole genome shotgun (WGS) entry which is preliminary data.</text>
</comment>
<keyword evidence="7" id="KW-1185">Reference proteome</keyword>
<feature type="compositionally biased region" description="Acidic residues" evidence="5">
    <location>
        <begin position="29"/>
        <end position="44"/>
    </location>
</feature>
<sequence>MEETIVFKYVVEEETFRILSSTEHFSNPEAEEEDDEVDNTDDDRDASSKKEENLVDDKEKQRNEFSDDKVEEAEKGENSDNGSHQSGGEGTRLFQPPTADVVIKPLLNFLNQTNSSFLINLRPYDVYKAKHEIPIGFALFRKTAFNLRDDEVTGVRYQNLFDAMEVREIVHKRHQPLLDLGFLRLISRSVPTSRCTVNIAKIKREMKNEEDNPNVVSYRYTALSTSTDLQNSDAFFTNGKFFELPEIFDICIFFMTVLLGKKHKGVLVGMWES</sequence>
<reference evidence="6" key="1">
    <citation type="submission" date="2019-11" db="EMBL/GenBank/DDBJ databases">
        <authorList>
            <person name="Liu Y."/>
            <person name="Hou J."/>
            <person name="Li T.-Q."/>
            <person name="Guan C.-H."/>
            <person name="Wu X."/>
            <person name="Wu H.-Z."/>
            <person name="Ling F."/>
            <person name="Zhang R."/>
            <person name="Shi X.-G."/>
            <person name="Ren J.-P."/>
            <person name="Chen E.-F."/>
            <person name="Sun J.-M."/>
        </authorList>
    </citation>
    <scope>NUCLEOTIDE SEQUENCE</scope>
    <source>
        <strain evidence="6">Adult_tree_wgs_1</strain>
        <tissue evidence="6">Leaves</tissue>
    </source>
</reference>
<evidence type="ECO:0000256" key="4">
    <source>
        <dbReference type="RuleBase" id="RU004335"/>
    </source>
</evidence>
<dbReference type="Gene3D" id="3.20.20.80">
    <property type="entry name" value="Glycosidases"/>
    <property type="match status" value="1"/>
</dbReference>
<evidence type="ECO:0000313" key="7">
    <source>
        <dbReference type="Proteomes" id="UP000626092"/>
    </source>
</evidence>
<comment type="similarity">
    <text evidence="1 4">Belongs to the glycosyl hydrolase 17 family.</text>
</comment>
<evidence type="ECO:0000256" key="1">
    <source>
        <dbReference type="ARBA" id="ARBA00008773"/>
    </source>
</evidence>
<dbReference type="OrthoDB" id="941679at2759"/>
<dbReference type="AlphaFoldDB" id="A0A834LM94"/>
<name>A0A834LM94_RHOSS</name>